<dbReference type="GO" id="GO:0005829">
    <property type="term" value="C:cytosol"/>
    <property type="evidence" value="ECO:0007669"/>
    <property type="project" value="TreeGrafter"/>
</dbReference>
<sequence>MRHDGHKRHDGHDGTVRRGSNGGPARVAPAGPGPARLHRSRRPGRPAPREVVVTGVGLAVPGLTLPDELLGAVREGGFDPHTGLTGREMRHKDRGSRLALRATEPALRDAGLYGEDGFGGDGDGTAVLVSSNFGILDSVCEFADVIARDTVTGLSPLGLPRTSSNVTAGAVAMRHGLRGPNITLCNGPTSGLDAVYWARGAIAAGRAEAAVVVGVEPSGDAVTKLLGAPVFDGAVALVLESRTGAEARGARPRATVGGYARASGRAAAVAAVTAGRPAGTVGLWLTEGAADGAVTAPLDEGPAAGAAPFDLQSRLGLCAGALGVLQCAAAVAHFDGGRGGAVLATAGRAGDDAVAALLLTGARGRP</sequence>
<dbReference type="GO" id="GO:0006633">
    <property type="term" value="P:fatty acid biosynthetic process"/>
    <property type="evidence" value="ECO:0007669"/>
    <property type="project" value="TreeGrafter"/>
</dbReference>
<feature type="compositionally biased region" description="Low complexity" evidence="2">
    <location>
        <begin position="23"/>
        <end position="35"/>
    </location>
</feature>
<dbReference type="Gene3D" id="3.40.47.10">
    <property type="match status" value="1"/>
</dbReference>
<dbReference type="InterPro" id="IPR016039">
    <property type="entry name" value="Thiolase-like"/>
</dbReference>
<evidence type="ECO:0000313" key="4">
    <source>
        <dbReference type="EMBL" id="MBB5122374.1"/>
    </source>
</evidence>
<accession>A0A7W8F5R9</accession>
<feature type="domain" description="Beta-ketoacyl synthase-like N-terminal" evidence="3">
    <location>
        <begin position="77"/>
        <end position="217"/>
    </location>
</feature>
<dbReference type="EMBL" id="JACHJF010000026">
    <property type="protein sequence ID" value="MBB5122374.1"/>
    <property type="molecule type" value="Genomic_DNA"/>
</dbReference>
<dbReference type="SUPFAM" id="SSF53901">
    <property type="entry name" value="Thiolase-like"/>
    <property type="match status" value="1"/>
</dbReference>
<dbReference type="InterPro" id="IPR000794">
    <property type="entry name" value="Beta-ketoacyl_synthase"/>
</dbReference>
<evidence type="ECO:0000256" key="2">
    <source>
        <dbReference type="SAM" id="MobiDB-lite"/>
    </source>
</evidence>
<dbReference type="Proteomes" id="UP000528608">
    <property type="component" value="Unassembled WGS sequence"/>
</dbReference>
<feature type="region of interest" description="Disordered" evidence="2">
    <location>
        <begin position="1"/>
        <end position="49"/>
    </location>
</feature>
<dbReference type="AlphaFoldDB" id="A0A7W8F5R9"/>
<reference evidence="4 5" key="1">
    <citation type="submission" date="2020-08" db="EMBL/GenBank/DDBJ databases">
        <title>Genomic Encyclopedia of Type Strains, Phase III (KMG-III): the genomes of soil and plant-associated and newly described type strains.</title>
        <authorList>
            <person name="Whitman W."/>
        </authorList>
    </citation>
    <scope>NUCLEOTIDE SEQUENCE [LARGE SCALE GENOMIC DNA]</scope>
    <source>
        <strain evidence="4 5">CECT 3259</strain>
    </source>
</reference>
<dbReference type="EC" id="2.3.1.179" evidence="4"/>
<keyword evidence="1 4" id="KW-0808">Transferase</keyword>
<protein>
    <submittedName>
        <fullName evidence="4">3-oxoacyl-[acyl-carrier-protein] synthase II</fullName>
        <ecNumber evidence="4">2.3.1.179</ecNumber>
    </submittedName>
</protein>
<comment type="caution">
    <text evidence="4">The sequence shown here is derived from an EMBL/GenBank/DDBJ whole genome shotgun (WGS) entry which is preliminary data.</text>
</comment>
<dbReference type="GO" id="GO:0004315">
    <property type="term" value="F:3-oxoacyl-[acyl-carrier-protein] synthase activity"/>
    <property type="evidence" value="ECO:0007669"/>
    <property type="project" value="UniProtKB-EC"/>
</dbReference>
<keyword evidence="4" id="KW-0012">Acyltransferase</keyword>
<dbReference type="InterPro" id="IPR014030">
    <property type="entry name" value="Ketoacyl_synth_N"/>
</dbReference>
<dbReference type="OrthoDB" id="3364148at2"/>
<evidence type="ECO:0000313" key="5">
    <source>
        <dbReference type="Proteomes" id="UP000528608"/>
    </source>
</evidence>
<dbReference type="PANTHER" id="PTHR11712:SF336">
    <property type="entry name" value="3-OXOACYL-[ACYL-CARRIER-PROTEIN] SYNTHASE, MITOCHONDRIAL"/>
    <property type="match status" value="1"/>
</dbReference>
<dbReference type="RefSeq" id="WP_102920971.1">
    <property type="nucleotide sequence ID" value="NZ_JACHJF010000026.1"/>
</dbReference>
<dbReference type="PANTHER" id="PTHR11712">
    <property type="entry name" value="POLYKETIDE SYNTHASE-RELATED"/>
    <property type="match status" value="1"/>
</dbReference>
<organism evidence="4 5">
    <name type="scientific">Streptomyces eurocidicus</name>
    <name type="common">Streptoverticillium eurocidicus</name>
    <dbReference type="NCBI Taxonomy" id="66423"/>
    <lineage>
        <taxon>Bacteria</taxon>
        <taxon>Bacillati</taxon>
        <taxon>Actinomycetota</taxon>
        <taxon>Actinomycetes</taxon>
        <taxon>Kitasatosporales</taxon>
        <taxon>Streptomycetaceae</taxon>
        <taxon>Streptomyces</taxon>
    </lineage>
</organism>
<name>A0A7W8F5R9_STREU</name>
<evidence type="ECO:0000256" key="1">
    <source>
        <dbReference type="ARBA" id="ARBA00022679"/>
    </source>
</evidence>
<evidence type="ECO:0000259" key="3">
    <source>
        <dbReference type="Pfam" id="PF00109"/>
    </source>
</evidence>
<gene>
    <name evidence="4" type="ORF">FHS36_005845</name>
</gene>
<dbReference type="Pfam" id="PF00109">
    <property type="entry name" value="ketoacyl-synt"/>
    <property type="match status" value="1"/>
</dbReference>
<proteinExistence type="predicted"/>